<dbReference type="HAMAP" id="MF_00123">
    <property type="entry name" value="Arg_tRNA_synth"/>
    <property type="match status" value="1"/>
</dbReference>
<comment type="catalytic activity">
    <reaction evidence="10 11">
        <text>tRNA(Arg) + L-arginine + ATP = L-arginyl-tRNA(Arg) + AMP + diphosphate</text>
        <dbReference type="Rhea" id="RHEA:20301"/>
        <dbReference type="Rhea" id="RHEA-COMP:9658"/>
        <dbReference type="Rhea" id="RHEA-COMP:9673"/>
        <dbReference type="ChEBI" id="CHEBI:30616"/>
        <dbReference type="ChEBI" id="CHEBI:32682"/>
        <dbReference type="ChEBI" id="CHEBI:33019"/>
        <dbReference type="ChEBI" id="CHEBI:78442"/>
        <dbReference type="ChEBI" id="CHEBI:78513"/>
        <dbReference type="ChEBI" id="CHEBI:456215"/>
        <dbReference type="EC" id="6.1.1.19"/>
    </reaction>
</comment>
<dbReference type="PRINTS" id="PR01038">
    <property type="entry name" value="TRNASYNTHARG"/>
</dbReference>
<evidence type="ECO:0000256" key="6">
    <source>
        <dbReference type="ARBA" id="ARBA00022741"/>
    </source>
</evidence>
<reference evidence="16" key="1">
    <citation type="submission" date="2017-09" db="EMBL/GenBank/DDBJ databases">
        <title>Depth-based differentiation of microbial function through sediment-hosted aquifers and enrichment of novel symbionts in the deep terrestrial subsurface.</title>
        <authorList>
            <person name="Probst A.J."/>
            <person name="Ladd B."/>
            <person name="Jarett J.K."/>
            <person name="Geller-Mcgrath D.E."/>
            <person name="Sieber C.M.K."/>
            <person name="Emerson J.B."/>
            <person name="Anantharaman K."/>
            <person name="Thomas B.C."/>
            <person name="Malmstrom R."/>
            <person name="Stieglmeier M."/>
            <person name="Klingl A."/>
            <person name="Woyke T."/>
            <person name="Ryan C.M."/>
            <person name="Banfield J.F."/>
        </authorList>
    </citation>
    <scope>NUCLEOTIDE SEQUENCE [LARGE SCALE GENOMIC DNA]</scope>
</reference>
<evidence type="ECO:0000259" key="13">
    <source>
        <dbReference type="SMART" id="SM00836"/>
    </source>
</evidence>
<dbReference type="SMART" id="SM01016">
    <property type="entry name" value="Arg_tRNA_synt_N"/>
    <property type="match status" value="1"/>
</dbReference>
<dbReference type="Gene3D" id="3.40.50.620">
    <property type="entry name" value="HUPs"/>
    <property type="match status" value="1"/>
</dbReference>
<comment type="subunit">
    <text evidence="3 11">Monomer.</text>
</comment>
<evidence type="ECO:0000256" key="10">
    <source>
        <dbReference type="ARBA" id="ARBA00049339"/>
    </source>
</evidence>
<comment type="similarity">
    <text evidence="2 11 12">Belongs to the class-I aminoacyl-tRNA synthetase family.</text>
</comment>
<dbReference type="FunFam" id="1.10.730.10:FF:000006">
    <property type="entry name" value="Arginyl-tRNA synthetase 2, mitochondrial"/>
    <property type="match status" value="1"/>
</dbReference>
<name>A0A2M6XCE0_9BACT</name>
<dbReference type="SMART" id="SM00836">
    <property type="entry name" value="DALR_1"/>
    <property type="match status" value="1"/>
</dbReference>
<dbReference type="GO" id="GO:0006420">
    <property type="term" value="P:arginyl-tRNA aminoacylation"/>
    <property type="evidence" value="ECO:0007669"/>
    <property type="project" value="UniProtKB-UniRule"/>
</dbReference>
<feature type="domain" description="Arginyl tRNA synthetase N-terminal" evidence="14">
    <location>
        <begin position="3"/>
        <end position="93"/>
    </location>
</feature>
<dbReference type="InterPro" id="IPR036695">
    <property type="entry name" value="Arg-tRNA-synth_N_sf"/>
</dbReference>
<dbReference type="InterPro" id="IPR035684">
    <property type="entry name" value="ArgRS_core"/>
</dbReference>
<gene>
    <name evidence="11" type="primary">argS</name>
    <name evidence="15" type="ORF">COT44_03745</name>
</gene>
<evidence type="ECO:0000256" key="4">
    <source>
        <dbReference type="ARBA" id="ARBA00022490"/>
    </source>
</evidence>
<dbReference type="GO" id="GO:0005737">
    <property type="term" value="C:cytoplasm"/>
    <property type="evidence" value="ECO:0007669"/>
    <property type="project" value="UniProtKB-SubCell"/>
</dbReference>
<dbReference type="EC" id="6.1.1.19" evidence="11"/>
<dbReference type="GO" id="GO:0004814">
    <property type="term" value="F:arginine-tRNA ligase activity"/>
    <property type="evidence" value="ECO:0007669"/>
    <property type="project" value="UniProtKB-UniRule"/>
</dbReference>
<keyword evidence="8 11" id="KW-0648">Protein biosynthesis</keyword>
<accession>A0A2M6XCE0</accession>
<dbReference type="NCBIfam" id="TIGR00456">
    <property type="entry name" value="argS"/>
    <property type="match status" value="1"/>
</dbReference>
<feature type="domain" description="DALR anticodon binding" evidence="13">
    <location>
        <begin position="465"/>
        <end position="585"/>
    </location>
</feature>
<evidence type="ECO:0000313" key="16">
    <source>
        <dbReference type="Proteomes" id="UP000228996"/>
    </source>
</evidence>
<dbReference type="CDD" id="cd00671">
    <property type="entry name" value="ArgRS_core"/>
    <property type="match status" value="1"/>
</dbReference>
<dbReference type="SUPFAM" id="SSF55190">
    <property type="entry name" value="Arginyl-tRNA synthetase (ArgRS), N-terminal 'additional' domain"/>
    <property type="match status" value="1"/>
</dbReference>
<keyword evidence="5 11" id="KW-0436">Ligase</keyword>
<evidence type="ECO:0000256" key="7">
    <source>
        <dbReference type="ARBA" id="ARBA00022840"/>
    </source>
</evidence>
<comment type="subcellular location">
    <subcellularLocation>
        <location evidence="1 11">Cytoplasm</location>
    </subcellularLocation>
</comment>
<dbReference type="FunFam" id="3.40.50.620:FF:000116">
    <property type="entry name" value="Arginine--tRNA ligase"/>
    <property type="match status" value="1"/>
</dbReference>
<evidence type="ECO:0000256" key="12">
    <source>
        <dbReference type="RuleBase" id="RU363038"/>
    </source>
</evidence>
<dbReference type="Pfam" id="PF03485">
    <property type="entry name" value="Arg_tRNA_synt_N"/>
    <property type="match status" value="1"/>
</dbReference>
<dbReference type="InterPro" id="IPR005148">
    <property type="entry name" value="Arg-tRNA-synth_N"/>
</dbReference>
<evidence type="ECO:0000256" key="11">
    <source>
        <dbReference type="HAMAP-Rule" id="MF_00123"/>
    </source>
</evidence>
<dbReference type="PANTHER" id="PTHR11956:SF5">
    <property type="entry name" value="ARGININE--TRNA LIGASE, CYTOPLASMIC"/>
    <property type="match status" value="1"/>
</dbReference>
<evidence type="ECO:0000256" key="9">
    <source>
        <dbReference type="ARBA" id="ARBA00023146"/>
    </source>
</evidence>
<keyword evidence="7 11" id="KW-0067">ATP-binding</keyword>
<dbReference type="EMBL" id="PEYO01000018">
    <property type="protein sequence ID" value="PIU03310.1"/>
    <property type="molecule type" value="Genomic_DNA"/>
</dbReference>
<evidence type="ECO:0000256" key="3">
    <source>
        <dbReference type="ARBA" id="ARBA00011245"/>
    </source>
</evidence>
<dbReference type="Proteomes" id="UP000228996">
    <property type="component" value="Unassembled WGS sequence"/>
</dbReference>
<organism evidence="15 16">
    <name type="scientific">Candidatus Shapirobacteria bacterium CG08_land_8_20_14_0_20_39_18</name>
    <dbReference type="NCBI Taxonomy" id="1974883"/>
    <lineage>
        <taxon>Bacteria</taxon>
        <taxon>Candidatus Shapironibacteriota</taxon>
    </lineage>
</organism>
<dbReference type="GO" id="GO:0005524">
    <property type="term" value="F:ATP binding"/>
    <property type="evidence" value="ECO:0007669"/>
    <property type="project" value="UniProtKB-UniRule"/>
</dbReference>
<dbReference type="PANTHER" id="PTHR11956">
    <property type="entry name" value="ARGINYL-TRNA SYNTHETASE"/>
    <property type="match status" value="1"/>
</dbReference>
<feature type="short sequence motif" description="'HIGH' region" evidence="11">
    <location>
        <begin position="130"/>
        <end position="140"/>
    </location>
</feature>
<dbReference type="AlphaFoldDB" id="A0A2M6XCE0"/>
<dbReference type="SUPFAM" id="SSF47323">
    <property type="entry name" value="Anticodon-binding domain of a subclass of class I aminoacyl-tRNA synthetases"/>
    <property type="match status" value="1"/>
</dbReference>
<evidence type="ECO:0000256" key="5">
    <source>
        <dbReference type="ARBA" id="ARBA00022598"/>
    </source>
</evidence>
<protein>
    <recommendedName>
        <fullName evidence="11">Arginine--tRNA ligase</fullName>
        <ecNumber evidence="11">6.1.1.19</ecNumber>
    </recommendedName>
    <alternativeName>
        <fullName evidence="11">Arginyl-tRNA synthetase</fullName>
        <shortName evidence="11">ArgRS</shortName>
    </alternativeName>
</protein>
<proteinExistence type="inferred from homology"/>
<dbReference type="Pfam" id="PF05746">
    <property type="entry name" value="DALR_1"/>
    <property type="match status" value="1"/>
</dbReference>
<evidence type="ECO:0000259" key="14">
    <source>
        <dbReference type="SMART" id="SM01016"/>
    </source>
</evidence>
<dbReference type="Gene3D" id="1.10.730.10">
    <property type="entry name" value="Isoleucyl-tRNA Synthetase, Domain 1"/>
    <property type="match status" value="1"/>
</dbReference>
<sequence length="585" mass="66658">MKSELQKLIYKNTGKKAIIEHPVDMEHGDYSTNVALKTRSEKSFDSAQGKQEARSGNPMELANEIVNKIRSAGMPEYISKIEVVQPGFINFWLSQEYLANQLEGVLKDKDGFGKLTIGKGKTVVIDYSSPNIAKPFGIGHLRSTVIGQAIYNLYNFCGWKTIGDNHLGDWGTQFGKLIYQIQNSKVKIPLQGKQNLTIEKLEKLYVDFHKKVEKHPEIEDEARKYFQMLEAGDKEVRRIWQACVDLSLKEFNRIYDLLGIKIDYAFGESFYEDKMAEVIVDAKRKKLAVESQGALIISFDELNIPPGILLKSDGATMYFTRDLACVLYRQRRWNPDLYIYEVGSDQKLHFQQVFAGAVKLHYGKMNQFVHVAHGLIRFPEGKMSTRAGKTVHLDTVLDEAIKRATKIIKKSSTGRGMTVKQQEQIAKAVGIGAVKYFDLKHQPETDIIYDWEKMFQLEGDSGPYLQYTFARTRSVLNKIKNKILNIKNTDQILKIKNTLNSEELGLLRTIYRFPEVIELAAENYSPNLICNFLFDLAQKYNNFYNIHRILGSGDSEEFRLALTAATGQVLKNGLSLLGIDTPERM</sequence>
<dbReference type="InterPro" id="IPR009080">
    <property type="entry name" value="tRNAsynth_Ia_anticodon-bd"/>
</dbReference>
<comment type="caution">
    <text evidence="15">The sequence shown here is derived from an EMBL/GenBank/DDBJ whole genome shotgun (WGS) entry which is preliminary data.</text>
</comment>
<keyword evidence="9 11" id="KW-0030">Aminoacyl-tRNA synthetase</keyword>
<keyword evidence="4 11" id="KW-0963">Cytoplasm</keyword>
<dbReference type="SUPFAM" id="SSF52374">
    <property type="entry name" value="Nucleotidylyl transferase"/>
    <property type="match status" value="1"/>
</dbReference>
<evidence type="ECO:0000256" key="8">
    <source>
        <dbReference type="ARBA" id="ARBA00022917"/>
    </source>
</evidence>
<dbReference type="CDD" id="cd07956">
    <property type="entry name" value="Anticodon_Ia_Arg"/>
    <property type="match status" value="1"/>
</dbReference>
<dbReference type="InterPro" id="IPR008909">
    <property type="entry name" value="DALR_anticod-bd"/>
</dbReference>
<evidence type="ECO:0000313" key="15">
    <source>
        <dbReference type="EMBL" id="PIU03310.1"/>
    </source>
</evidence>
<keyword evidence="6 11" id="KW-0547">Nucleotide-binding</keyword>
<dbReference type="InterPro" id="IPR014729">
    <property type="entry name" value="Rossmann-like_a/b/a_fold"/>
</dbReference>
<evidence type="ECO:0000256" key="2">
    <source>
        <dbReference type="ARBA" id="ARBA00005594"/>
    </source>
</evidence>
<evidence type="ECO:0000256" key="1">
    <source>
        <dbReference type="ARBA" id="ARBA00004496"/>
    </source>
</evidence>
<dbReference type="InterPro" id="IPR001278">
    <property type="entry name" value="Arg-tRNA-ligase"/>
</dbReference>
<dbReference type="Gene3D" id="3.30.1360.70">
    <property type="entry name" value="Arginyl tRNA synthetase N-terminal domain"/>
    <property type="match status" value="1"/>
</dbReference>
<dbReference type="Pfam" id="PF00750">
    <property type="entry name" value="tRNA-synt_1d"/>
    <property type="match status" value="1"/>
</dbReference>